<feature type="region of interest" description="Disordered" evidence="1">
    <location>
        <begin position="73"/>
        <end position="106"/>
    </location>
</feature>
<organism evidence="3 4">
    <name type="scientific">Frankliniella fusca</name>
    <dbReference type="NCBI Taxonomy" id="407009"/>
    <lineage>
        <taxon>Eukaryota</taxon>
        <taxon>Metazoa</taxon>
        <taxon>Ecdysozoa</taxon>
        <taxon>Arthropoda</taxon>
        <taxon>Hexapoda</taxon>
        <taxon>Insecta</taxon>
        <taxon>Pterygota</taxon>
        <taxon>Neoptera</taxon>
        <taxon>Paraneoptera</taxon>
        <taxon>Thysanoptera</taxon>
        <taxon>Terebrantia</taxon>
        <taxon>Thripoidea</taxon>
        <taxon>Thripidae</taxon>
        <taxon>Frankliniella</taxon>
    </lineage>
</organism>
<accession>A0AAE1HHQ2</accession>
<dbReference type="SMART" id="SM00355">
    <property type="entry name" value="ZnF_C2H2"/>
    <property type="match status" value="2"/>
</dbReference>
<feature type="compositionally biased region" description="Acidic residues" evidence="1">
    <location>
        <begin position="89"/>
        <end position="106"/>
    </location>
</feature>
<dbReference type="EMBL" id="JAHWGI010001040">
    <property type="protein sequence ID" value="KAK3921572.1"/>
    <property type="molecule type" value="Genomic_DNA"/>
</dbReference>
<keyword evidence="4" id="KW-1185">Reference proteome</keyword>
<dbReference type="Proteomes" id="UP001219518">
    <property type="component" value="Unassembled WGS sequence"/>
</dbReference>
<sequence length="627" mass="70476">MDVKHTGDLLCGTCQTGEIYIGTIALNRHYKRRHHQLSVYVCGQLGCRKGYRDLTSMIRHITTVHKVIFEGENQELPDQADNSSSMDASFEEEDVNDNEDDAISAPLGEDDFVDEEEGTMQEKLNRAAVKVLLRLRSKASLTGAAVERFEKGCYEMIKQLCVSIKQSVTVRLNEKGMSDEDAEYVLSEVNSLTDPFKNLKTIDDQLKYYEEHYGLVKPTQKVLDTRIDKRLDPSTNCQVPTQVLETFQYVSLIDTLKFLLKNKKFRDCIFKKQQGRNDNVLRSYADGEHFKNHPYLQRHEGVIQLILFFDELEIANSLGSKTIIHKLAAFFVLNLPSELSSELASIFLVALAHADDLKKKGAMEKVLAPLIHELKKLAVGIDVEFGKEKFCLRPLLVILTADTLAAHDILGFLGPGAKHFCRRCMIPRGLARRTENVEGRQPTDSEDSSHPSLLVAPTAVPYADHGSVPVRNANAIGELRTCEEHQRQVELITARPNLLSEFGVKKSCPLNEAPYFDCTSSSVFDAFHDVLEGVVPLDIKLVIRHFIFVENLFTVKDLNHRIASFSYGIPDSKNNPSANFTADMLTQSGGKLKQTGSQMWCLMRSLPFLIGDYVPEGSPHMKLIITL</sequence>
<proteinExistence type="predicted"/>
<evidence type="ECO:0000259" key="2">
    <source>
        <dbReference type="PROSITE" id="PS00028"/>
    </source>
</evidence>
<reference evidence="3" key="1">
    <citation type="submission" date="2021-07" db="EMBL/GenBank/DDBJ databases">
        <authorList>
            <person name="Catto M.A."/>
            <person name="Jacobson A."/>
            <person name="Kennedy G."/>
            <person name="Labadie P."/>
            <person name="Hunt B.G."/>
            <person name="Srinivasan R."/>
        </authorList>
    </citation>
    <scope>NUCLEOTIDE SEQUENCE</scope>
    <source>
        <strain evidence="3">PL_HMW_Pooled</strain>
        <tissue evidence="3">Head</tissue>
    </source>
</reference>
<comment type="caution">
    <text evidence="3">The sequence shown here is derived from an EMBL/GenBank/DDBJ whole genome shotgun (WGS) entry which is preliminary data.</text>
</comment>
<reference evidence="3" key="2">
    <citation type="journal article" date="2023" name="BMC Genomics">
        <title>Pest status, molecular evolution, and epigenetic factors derived from the genome assembly of Frankliniella fusca, a thysanopteran phytovirus vector.</title>
        <authorList>
            <person name="Catto M.A."/>
            <person name="Labadie P.E."/>
            <person name="Jacobson A.L."/>
            <person name="Kennedy G.G."/>
            <person name="Srinivasan R."/>
            <person name="Hunt B.G."/>
        </authorList>
    </citation>
    <scope>NUCLEOTIDE SEQUENCE</scope>
    <source>
        <strain evidence="3">PL_HMW_Pooled</strain>
    </source>
</reference>
<evidence type="ECO:0000256" key="1">
    <source>
        <dbReference type="SAM" id="MobiDB-lite"/>
    </source>
</evidence>
<name>A0AAE1HHQ2_9NEOP</name>
<dbReference type="AlphaFoldDB" id="A0AAE1HHQ2"/>
<evidence type="ECO:0000313" key="4">
    <source>
        <dbReference type="Proteomes" id="UP001219518"/>
    </source>
</evidence>
<dbReference type="InterPro" id="IPR013087">
    <property type="entry name" value="Znf_C2H2_type"/>
</dbReference>
<feature type="domain" description="C2H2-type" evidence="2">
    <location>
        <begin position="42"/>
        <end position="65"/>
    </location>
</feature>
<protein>
    <submittedName>
        <fullName evidence="3">Protein cubitus interruptus</fullName>
    </submittedName>
</protein>
<dbReference type="PROSITE" id="PS00028">
    <property type="entry name" value="ZINC_FINGER_C2H2_1"/>
    <property type="match status" value="1"/>
</dbReference>
<evidence type="ECO:0000313" key="3">
    <source>
        <dbReference type="EMBL" id="KAK3921572.1"/>
    </source>
</evidence>
<gene>
    <name evidence="3" type="ORF">KUF71_010744</name>
</gene>